<evidence type="ECO:0000256" key="1">
    <source>
        <dbReference type="SAM" id="MobiDB-lite"/>
    </source>
</evidence>
<feature type="region of interest" description="Disordered" evidence="1">
    <location>
        <begin position="163"/>
        <end position="183"/>
    </location>
</feature>
<feature type="compositionally biased region" description="Low complexity" evidence="1">
    <location>
        <begin position="1"/>
        <end position="14"/>
    </location>
</feature>
<organism evidence="3 4">
    <name type="scientific">Streptacidiphilus pinicola</name>
    <dbReference type="NCBI Taxonomy" id="2219663"/>
    <lineage>
        <taxon>Bacteria</taxon>
        <taxon>Bacillati</taxon>
        <taxon>Actinomycetota</taxon>
        <taxon>Actinomycetes</taxon>
        <taxon>Kitasatosporales</taxon>
        <taxon>Streptomycetaceae</taxon>
        <taxon>Streptacidiphilus</taxon>
    </lineage>
</organism>
<dbReference type="InterPro" id="IPR023809">
    <property type="entry name" value="Thiopep_bacteriocin_synth_dom"/>
</dbReference>
<protein>
    <recommendedName>
        <fullName evidence="2">Thiopeptide-type bacteriocin biosynthesis domain-containing protein</fullName>
    </recommendedName>
</protein>
<dbReference type="Pfam" id="PF14028">
    <property type="entry name" value="Lant_dehydr_C"/>
    <property type="match status" value="1"/>
</dbReference>
<gene>
    <name evidence="3" type="ORF">DN069_07830</name>
</gene>
<feature type="region of interest" description="Disordered" evidence="1">
    <location>
        <begin position="1"/>
        <end position="49"/>
    </location>
</feature>
<keyword evidence="4" id="KW-1185">Reference proteome</keyword>
<dbReference type="EMBL" id="QKYN01000031">
    <property type="protein sequence ID" value="RAG86200.1"/>
    <property type="molecule type" value="Genomic_DNA"/>
</dbReference>
<reference evidence="3 4" key="1">
    <citation type="submission" date="2018-06" db="EMBL/GenBank/DDBJ databases">
        <title>Streptacidiphilus pinicola sp. nov., isolated from pine grove soil.</title>
        <authorList>
            <person name="Roh S.G."/>
            <person name="Park S."/>
            <person name="Kim M.-K."/>
            <person name="Yun B.-R."/>
            <person name="Park J."/>
            <person name="Kim M.J."/>
            <person name="Kim Y.S."/>
            <person name="Kim S.B."/>
        </authorList>
    </citation>
    <scope>NUCLEOTIDE SEQUENCE [LARGE SCALE GENOMIC DNA]</scope>
    <source>
        <strain evidence="3 4">MMS16-CNU450</strain>
    </source>
</reference>
<dbReference type="Proteomes" id="UP000248889">
    <property type="component" value="Unassembled WGS sequence"/>
</dbReference>
<proteinExistence type="predicted"/>
<sequence length="498" mass="53361">MVRGARAGAAARRGGSQGADQRRAPAPGRAAHRPLRGGGGADRVRAAGPRADAVASGRLQLSPWARCGLRVAPCERDVGLLRRPRRDSPGVRAGRLVTASAVVRLGDARFGDRRRRARPVRPPGPLRRRTLAAADHGPAAGDASGVHRHLRPFAVRRTDVGPADMTARKMPDPQSRQGLPSGQGWQSWHLHVATFAPGALDAVVTDVVGALADQLCLLEPDGRPWFFVRYWQGGPHLRLRVRALSPGESDRVESVLVDRLRALDAAVPPTQRLDQDSYALAVQRLATAGEQETPLPIGDLLAPGVRRAVYEPEYQRYGGRHLIALTEHLFHCSSRVALRACLARQGTPHALGSGLEAFAAACSVLDGEGPGGSRRRFLAAQRDSWLNWAPPAQGPADGADPCGSSGDIHRRRAALARTQVAALGTMAPRLRGAMRAGDPRWAPWTDPLHAALRTWTEEFGSARAMGVFGSHLHMTANRLGAGPGQEARIAELLLDLLD</sequence>
<evidence type="ECO:0000259" key="2">
    <source>
        <dbReference type="Pfam" id="PF14028"/>
    </source>
</evidence>
<dbReference type="AlphaFoldDB" id="A0A2X0KHG8"/>
<evidence type="ECO:0000313" key="3">
    <source>
        <dbReference type="EMBL" id="RAG86200.1"/>
    </source>
</evidence>
<dbReference type="NCBIfam" id="TIGR03891">
    <property type="entry name" value="thiopep_ocin"/>
    <property type="match status" value="1"/>
</dbReference>
<accession>A0A2X0KHG8</accession>
<feature type="domain" description="Thiopeptide-type bacteriocin biosynthesis" evidence="2">
    <location>
        <begin position="194"/>
        <end position="494"/>
    </location>
</feature>
<name>A0A2X0KHG8_9ACTN</name>
<feature type="compositionally biased region" description="Polar residues" evidence="1">
    <location>
        <begin position="174"/>
        <end position="183"/>
    </location>
</feature>
<comment type="caution">
    <text evidence="3">The sequence shown here is derived from an EMBL/GenBank/DDBJ whole genome shotgun (WGS) entry which is preliminary data.</text>
</comment>
<evidence type="ECO:0000313" key="4">
    <source>
        <dbReference type="Proteomes" id="UP000248889"/>
    </source>
</evidence>